<evidence type="ECO:0000259" key="1">
    <source>
        <dbReference type="Pfam" id="PF13173"/>
    </source>
</evidence>
<dbReference type="Pfam" id="PF13173">
    <property type="entry name" value="AAA_14"/>
    <property type="match status" value="1"/>
</dbReference>
<evidence type="ECO:0000313" key="3">
    <source>
        <dbReference type="EMBL" id="EEJ50948.1"/>
    </source>
</evidence>
<dbReference type="InterPro" id="IPR025420">
    <property type="entry name" value="DUF4143"/>
</dbReference>
<dbReference type="Proteomes" id="UP000004121">
    <property type="component" value="Unassembled WGS sequence"/>
</dbReference>
<dbReference type="InParanoid" id="C2KZ52"/>
<keyword evidence="3" id="KW-0255">Endonuclease</keyword>
<dbReference type="Gene3D" id="3.40.50.300">
    <property type="entry name" value="P-loop containing nucleotide triphosphate hydrolases"/>
    <property type="match status" value="1"/>
</dbReference>
<dbReference type="eggNOG" id="COG1373">
    <property type="taxonomic scope" value="Bacteria"/>
</dbReference>
<keyword evidence="3" id="KW-0378">Hydrolase</keyword>
<protein>
    <submittedName>
        <fullName evidence="3">CfrBI restriction endonuclease</fullName>
    </submittedName>
</protein>
<proteinExistence type="predicted"/>
<accession>C2KZ52</accession>
<reference evidence="3 4" key="1">
    <citation type="submission" date="2009-04" db="EMBL/GenBank/DDBJ databases">
        <authorList>
            <person name="Qin X."/>
            <person name="Bachman B."/>
            <person name="Battles P."/>
            <person name="Bell A."/>
            <person name="Bess C."/>
            <person name="Bickham C."/>
            <person name="Chaboub L."/>
            <person name="Chen D."/>
            <person name="Coyle M."/>
            <person name="Deiros D.R."/>
            <person name="Dinh H."/>
            <person name="Forbes L."/>
            <person name="Fowler G."/>
            <person name="Francisco L."/>
            <person name="Fu Q."/>
            <person name="Gubbala S."/>
            <person name="Hale W."/>
            <person name="Han Y."/>
            <person name="Hemphill L."/>
            <person name="Highlander S.K."/>
            <person name="Hirani K."/>
            <person name="Hogues M."/>
            <person name="Jackson L."/>
            <person name="Jakkamsetti A."/>
            <person name="Javaid M."/>
            <person name="Jiang H."/>
            <person name="Korchina V."/>
            <person name="Kovar C."/>
            <person name="Lara F."/>
            <person name="Lee S."/>
            <person name="Mata R."/>
            <person name="Mathew T."/>
            <person name="Moen C."/>
            <person name="Morales K."/>
            <person name="Munidasa M."/>
            <person name="Nazareth L."/>
            <person name="Ngo R."/>
            <person name="Nguyen L."/>
            <person name="Okwuonu G."/>
            <person name="Ongeri F."/>
            <person name="Patil S."/>
            <person name="Petrosino J."/>
            <person name="Pham C."/>
            <person name="Pham P."/>
            <person name="Pu L.-L."/>
            <person name="Puazo M."/>
            <person name="Raj R."/>
            <person name="Reid J."/>
            <person name="Rouhana J."/>
            <person name="Saada N."/>
            <person name="Shang Y."/>
            <person name="Simmons D."/>
            <person name="Thornton R."/>
            <person name="Warren J."/>
            <person name="Weissenberger G."/>
            <person name="Zhang J."/>
            <person name="Zhang L."/>
            <person name="Zhou C."/>
            <person name="Zhu D."/>
            <person name="Muzny D."/>
            <person name="Worley K."/>
            <person name="Gibbs R."/>
        </authorList>
    </citation>
    <scope>NUCLEOTIDE SEQUENCE [LARGE SCALE GENOMIC DNA]</scope>
    <source>
        <strain evidence="3 4">F0268</strain>
    </source>
</reference>
<evidence type="ECO:0000259" key="2">
    <source>
        <dbReference type="Pfam" id="PF13635"/>
    </source>
</evidence>
<dbReference type="SUPFAM" id="SSF52540">
    <property type="entry name" value="P-loop containing nucleoside triphosphate hydrolases"/>
    <property type="match status" value="1"/>
</dbReference>
<dbReference type="InterPro" id="IPR041682">
    <property type="entry name" value="AAA_14"/>
</dbReference>
<dbReference type="PANTHER" id="PTHR33295:SF7">
    <property type="entry name" value="ATPASE"/>
    <property type="match status" value="1"/>
</dbReference>
<dbReference type="STRING" id="585501.HMPREF6123_1771"/>
<name>C2KZ52_9FIRM</name>
<dbReference type="OrthoDB" id="9801806at2"/>
<gene>
    <name evidence="3" type="ORF">HMPREF6123_1771</name>
</gene>
<dbReference type="HOGENOM" id="CLU_047370_0_0_9"/>
<evidence type="ECO:0000313" key="4">
    <source>
        <dbReference type="Proteomes" id="UP000004121"/>
    </source>
</evidence>
<dbReference type="PANTHER" id="PTHR33295">
    <property type="entry name" value="ATPASE"/>
    <property type="match status" value="1"/>
</dbReference>
<keyword evidence="3" id="KW-0540">Nuclease</keyword>
<dbReference type="GO" id="GO:0004519">
    <property type="term" value="F:endonuclease activity"/>
    <property type="evidence" value="ECO:0007669"/>
    <property type="project" value="UniProtKB-KW"/>
</dbReference>
<feature type="domain" description="DUF4143" evidence="2">
    <location>
        <begin position="228"/>
        <end position="389"/>
    </location>
</feature>
<feature type="domain" description="AAA" evidence="1">
    <location>
        <begin position="19"/>
        <end position="156"/>
    </location>
</feature>
<dbReference type="AlphaFoldDB" id="C2KZ52"/>
<dbReference type="InterPro" id="IPR027417">
    <property type="entry name" value="P-loop_NTPase"/>
</dbReference>
<keyword evidence="4" id="KW-1185">Reference proteome</keyword>
<dbReference type="EMBL" id="ACKX01000180">
    <property type="protein sequence ID" value="EEJ50948.1"/>
    <property type="molecule type" value="Genomic_DNA"/>
</dbReference>
<sequence>MLKRKIEKQLLNWRNTKERNPLILKGCRQCGKTWSVNAFAKEQYKNVIYLNFFENPNYKEIFSGALEVDHLTMMMSVFLGPDISFEANETIIILDEIQECPEARTALKFFKLDGRYDVLCTGSLLGVKGYGEKPASIPVGYESILEMYPLDFEEFLWANGISEEIIIMLQGYLQREEKIPEALHQRLRELLLQYIVVGGMPNVVQNFVDSKQMNLVLQMQRDILHSYQDDMLKYAEKSDKGRIRDCFSSISKQLSKENKKFQYSLVKKGSTASQYLGSLQWIEDAGIISRCYNLTAPELPLSGNAIPDIFKVYMNDTGLFVAMLDDGTQFDILQGNLYSYKGAIFENLIAGVFQKMGRKLYYFHKDTGLEVDFVIRYWGKATLVEVKASNGNTKSTKTILKNKDKYHVEQAIKIGDYNLGREGEILTVPHYMAFLLRGV</sequence>
<dbReference type="Pfam" id="PF13635">
    <property type="entry name" value="DUF4143"/>
    <property type="match status" value="1"/>
</dbReference>
<organism evidence="3 4">
    <name type="scientific">Oribacterium sinus F0268</name>
    <dbReference type="NCBI Taxonomy" id="585501"/>
    <lineage>
        <taxon>Bacteria</taxon>
        <taxon>Bacillati</taxon>
        <taxon>Bacillota</taxon>
        <taxon>Clostridia</taxon>
        <taxon>Lachnospirales</taxon>
        <taxon>Lachnospiraceae</taxon>
        <taxon>Oribacterium</taxon>
    </lineage>
</organism>
<dbReference type="RefSeq" id="WP_007156917.1">
    <property type="nucleotide sequence ID" value="NZ_GG668534.1"/>
</dbReference>
<comment type="caution">
    <text evidence="3">The sequence shown here is derived from an EMBL/GenBank/DDBJ whole genome shotgun (WGS) entry which is preliminary data.</text>
</comment>